<keyword evidence="4" id="KW-1185">Reference proteome</keyword>
<dbReference type="InterPro" id="IPR018713">
    <property type="entry name" value="MPAB/Lcp_cat_dom"/>
</dbReference>
<dbReference type="PANTHER" id="PTHR36151:SF3">
    <property type="entry name" value="ER-BOUND OXYGENASE MPAB_MPAB'_RUBBER OXYGENASE CATALYTIC DOMAIN-CONTAINING PROTEIN"/>
    <property type="match status" value="1"/>
</dbReference>
<reference evidence="4" key="1">
    <citation type="journal article" date="2019" name="Int. J. Syst. Evol. Microbiol.">
        <title>The Global Catalogue of Microorganisms (GCM) 10K type strain sequencing project: providing services to taxonomists for standard genome sequencing and annotation.</title>
        <authorList>
            <consortium name="The Broad Institute Genomics Platform"/>
            <consortium name="The Broad Institute Genome Sequencing Center for Infectious Disease"/>
            <person name="Wu L."/>
            <person name="Ma J."/>
        </authorList>
    </citation>
    <scope>NUCLEOTIDE SEQUENCE [LARGE SCALE GENOMIC DNA]</scope>
    <source>
        <strain evidence="4">JCM 10083</strain>
    </source>
</reference>
<accession>A0ABW2TBS1</accession>
<dbReference type="GO" id="GO:0016491">
    <property type="term" value="F:oxidoreductase activity"/>
    <property type="evidence" value="ECO:0007669"/>
    <property type="project" value="UniProtKB-KW"/>
</dbReference>
<keyword evidence="3" id="KW-0560">Oxidoreductase</keyword>
<dbReference type="PANTHER" id="PTHR36151">
    <property type="entry name" value="BLR2777 PROTEIN"/>
    <property type="match status" value="1"/>
</dbReference>
<feature type="compositionally biased region" description="Low complexity" evidence="1">
    <location>
        <begin position="14"/>
        <end position="27"/>
    </location>
</feature>
<comment type="caution">
    <text evidence="3">The sequence shown here is derived from an EMBL/GenBank/DDBJ whole genome shotgun (WGS) entry which is preliminary data.</text>
</comment>
<dbReference type="Proteomes" id="UP001596514">
    <property type="component" value="Unassembled WGS sequence"/>
</dbReference>
<dbReference type="EC" id="1.-.-.-" evidence="3"/>
<dbReference type="Pfam" id="PF09995">
    <property type="entry name" value="MPAB_Lcp_cat"/>
    <property type="match status" value="1"/>
</dbReference>
<evidence type="ECO:0000313" key="3">
    <source>
        <dbReference type="EMBL" id="MFC7606145.1"/>
    </source>
</evidence>
<protein>
    <submittedName>
        <fullName evidence="3">Oxygenase MpaB family protein</fullName>
        <ecNumber evidence="3">1.-.-.-</ecNumber>
    </submittedName>
</protein>
<evidence type="ECO:0000256" key="1">
    <source>
        <dbReference type="SAM" id="MobiDB-lite"/>
    </source>
</evidence>
<feature type="region of interest" description="Disordered" evidence="1">
    <location>
        <begin position="1"/>
        <end position="53"/>
    </location>
</feature>
<name>A0ABW2TBS1_9ACTN</name>
<proteinExistence type="predicted"/>
<feature type="domain" description="ER-bound oxygenase mpaB/mpaB'/Rubber oxygenase catalytic" evidence="2">
    <location>
        <begin position="56"/>
        <end position="294"/>
    </location>
</feature>
<dbReference type="EMBL" id="JBHTEE010000001">
    <property type="protein sequence ID" value="MFC7606145.1"/>
    <property type="molecule type" value="Genomic_DNA"/>
</dbReference>
<sequence>MTDSIARRDPDAPRAPLAAPAGSSAPGGPVPTLPEAGDDGPARGEPEPFGPGDLLWDGMGDQRLMFLLGGGLIMQVMHPAIGAAVGQQSVYRSDPWGRLTRSLNSLQTWVYGGPQAIEEGKRLREMHKDISGVDAQGRSYHALSAGPYAWVHLTAFERAVTMAKYFGERPYTPQEEQRLYKEVIRLGRILRVPERMFPATVGDYWTYFHDMVDNTLENHPTAHDVLETTLTVGAPPPLRGPLRALWRPLGLTSGRLNHFVTVGTLPDAVRRKLELPWTARDEVRLRRLGRAVAATMPRLPERARYLPIAYHARRAARAQERLARAMRVA</sequence>
<evidence type="ECO:0000313" key="4">
    <source>
        <dbReference type="Proteomes" id="UP001596514"/>
    </source>
</evidence>
<gene>
    <name evidence="3" type="ORF">ACFQVD_39205</name>
</gene>
<feature type="compositionally biased region" description="Basic and acidic residues" evidence="1">
    <location>
        <begin position="1"/>
        <end position="12"/>
    </location>
</feature>
<evidence type="ECO:0000259" key="2">
    <source>
        <dbReference type="Pfam" id="PF09995"/>
    </source>
</evidence>
<dbReference type="RefSeq" id="WP_343973272.1">
    <property type="nucleotide sequence ID" value="NZ_BAAAGK010000098.1"/>
</dbReference>
<organism evidence="3 4">
    <name type="scientific">Streptosporangium amethystogenes subsp. fukuiense</name>
    <dbReference type="NCBI Taxonomy" id="698418"/>
    <lineage>
        <taxon>Bacteria</taxon>
        <taxon>Bacillati</taxon>
        <taxon>Actinomycetota</taxon>
        <taxon>Actinomycetes</taxon>
        <taxon>Streptosporangiales</taxon>
        <taxon>Streptosporangiaceae</taxon>
        <taxon>Streptosporangium</taxon>
    </lineage>
</organism>